<comment type="caution">
    <text evidence="1">The sequence shown here is derived from an EMBL/GenBank/DDBJ whole genome shotgun (WGS) entry which is preliminary data.</text>
</comment>
<protein>
    <submittedName>
        <fullName evidence="1">Uncharacterized protein</fullName>
    </submittedName>
</protein>
<dbReference type="Proteomes" id="UP001157418">
    <property type="component" value="Unassembled WGS sequence"/>
</dbReference>
<sequence>MSPPSNKIKSKYTPTHIKQNIIRIQNGSGAAPQAIPPLAAVCHRLPCEASGHLRTPQLQLQNLIDPKRH</sequence>
<proteinExistence type="predicted"/>
<evidence type="ECO:0000313" key="1">
    <source>
        <dbReference type="EMBL" id="CAH1432716.1"/>
    </source>
</evidence>
<gene>
    <name evidence="1" type="ORF">LVIROSA_LOCUS19350</name>
</gene>
<name>A0AAU9N4P7_9ASTR</name>
<dbReference type="EMBL" id="CAKMRJ010003334">
    <property type="protein sequence ID" value="CAH1432716.1"/>
    <property type="molecule type" value="Genomic_DNA"/>
</dbReference>
<organism evidence="1 2">
    <name type="scientific">Lactuca virosa</name>
    <dbReference type="NCBI Taxonomy" id="75947"/>
    <lineage>
        <taxon>Eukaryota</taxon>
        <taxon>Viridiplantae</taxon>
        <taxon>Streptophyta</taxon>
        <taxon>Embryophyta</taxon>
        <taxon>Tracheophyta</taxon>
        <taxon>Spermatophyta</taxon>
        <taxon>Magnoliopsida</taxon>
        <taxon>eudicotyledons</taxon>
        <taxon>Gunneridae</taxon>
        <taxon>Pentapetalae</taxon>
        <taxon>asterids</taxon>
        <taxon>campanulids</taxon>
        <taxon>Asterales</taxon>
        <taxon>Asteraceae</taxon>
        <taxon>Cichorioideae</taxon>
        <taxon>Cichorieae</taxon>
        <taxon>Lactucinae</taxon>
        <taxon>Lactuca</taxon>
    </lineage>
</organism>
<accession>A0AAU9N4P7</accession>
<reference evidence="1 2" key="1">
    <citation type="submission" date="2022-01" db="EMBL/GenBank/DDBJ databases">
        <authorList>
            <person name="Xiong W."/>
            <person name="Schranz E."/>
        </authorList>
    </citation>
    <scope>NUCLEOTIDE SEQUENCE [LARGE SCALE GENOMIC DNA]</scope>
</reference>
<evidence type="ECO:0000313" key="2">
    <source>
        <dbReference type="Proteomes" id="UP001157418"/>
    </source>
</evidence>
<dbReference type="AlphaFoldDB" id="A0AAU9N4P7"/>
<keyword evidence="2" id="KW-1185">Reference proteome</keyword>